<gene>
    <name evidence="2" type="ORF">PH7735_00690</name>
</gene>
<sequence length="69" mass="7492">MTFIATLGRYAGLSSSNKATLGGLMALYRQRRALSGLDDAALLDMGLTREEASAEAKRFAWDVPANWRG</sequence>
<proteinExistence type="predicted"/>
<organism evidence="2 3">
    <name type="scientific">Shimia thalassica</name>
    <dbReference type="NCBI Taxonomy" id="1715693"/>
    <lineage>
        <taxon>Bacteria</taxon>
        <taxon>Pseudomonadati</taxon>
        <taxon>Pseudomonadota</taxon>
        <taxon>Alphaproteobacteria</taxon>
        <taxon>Rhodobacterales</taxon>
        <taxon>Roseobacteraceae</taxon>
    </lineage>
</organism>
<accession>A0A0P1I2Y1</accession>
<evidence type="ECO:0000313" key="3">
    <source>
        <dbReference type="Proteomes" id="UP000051870"/>
    </source>
</evidence>
<evidence type="ECO:0000313" key="2">
    <source>
        <dbReference type="EMBL" id="CUJ86966.1"/>
    </source>
</evidence>
<keyword evidence="3" id="KW-1185">Reference proteome</keyword>
<name>A0A0P1I2Y1_9RHOB</name>
<feature type="domain" description="YjiS-like" evidence="1">
    <location>
        <begin position="20"/>
        <end position="52"/>
    </location>
</feature>
<dbReference type="Pfam" id="PF06568">
    <property type="entry name" value="YjiS-like"/>
    <property type="match status" value="1"/>
</dbReference>
<dbReference type="Proteomes" id="UP000051870">
    <property type="component" value="Unassembled WGS sequence"/>
</dbReference>
<dbReference type="InterPro" id="IPR009506">
    <property type="entry name" value="YjiS-like"/>
</dbReference>
<dbReference type="RefSeq" id="WP_058309899.1">
    <property type="nucleotide sequence ID" value="NZ_CYTW01000001.1"/>
</dbReference>
<dbReference type="AlphaFoldDB" id="A0A0P1I2Y1"/>
<dbReference type="EMBL" id="CYTW01000001">
    <property type="protein sequence ID" value="CUJ86966.1"/>
    <property type="molecule type" value="Genomic_DNA"/>
</dbReference>
<reference evidence="3" key="1">
    <citation type="submission" date="2015-09" db="EMBL/GenBank/DDBJ databases">
        <authorList>
            <person name="Rodrigo-Torres Lidia"/>
            <person name="Arahal R.David."/>
        </authorList>
    </citation>
    <scope>NUCLEOTIDE SEQUENCE [LARGE SCALE GENOMIC DNA]</scope>
    <source>
        <strain evidence="3">CECT 7735</strain>
    </source>
</reference>
<dbReference type="GeneID" id="83879769"/>
<evidence type="ECO:0000259" key="1">
    <source>
        <dbReference type="Pfam" id="PF06568"/>
    </source>
</evidence>
<dbReference type="STRING" id="1715693.PH7735_00690"/>
<protein>
    <recommendedName>
        <fullName evidence="1">YjiS-like domain-containing protein</fullName>
    </recommendedName>
</protein>